<feature type="transmembrane region" description="Helical" evidence="1">
    <location>
        <begin position="88"/>
        <end position="109"/>
    </location>
</feature>
<proteinExistence type="predicted"/>
<feature type="non-terminal residue" evidence="2">
    <location>
        <position position="1"/>
    </location>
</feature>
<keyword evidence="1" id="KW-0812">Transmembrane</keyword>
<evidence type="ECO:0000313" key="2">
    <source>
        <dbReference type="EMBL" id="KAJ9581705.1"/>
    </source>
</evidence>
<evidence type="ECO:0000313" key="3">
    <source>
        <dbReference type="Proteomes" id="UP001233999"/>
    </source>
</evidence>
<accession>A0AAD7ZJ91</accession>
<feature type="transmembrane region" description="Helical" evidence="1">
    <location>
        <begin position="33"/>
        <end position="50"/>
    </location>
</feature>
<dbReference type="EMBL" id="JASPKZ010007849">
    <property type="protein sequence ID" value="KAJ9581705.1"/>
    <property type="molecule type" value="Genomic_DNA"/>
</dbReference>
<keyword evidence="1" id="KW-0472">Membrane</keyword>
<evidence type="ECO:0000256" key="1">
    <source>
        <dbReference type="SAM" id="Phobius"/>
    </source>
</evidence>
<gene>
    <name evidence="2" type="ORF">L9F63_023115</name>
</gene>
<reference evidence="2" key="2">
    <citation type="submission" date="2023-05" db="EMBL/GenBank/DDBJ databases">
        <authorList>
            <person name="Fouks B."/>
        </authorList>
    </citation>
    <scope>NUCLEOTIDE SEQUENCE</scope>
    <source>
        <strain evidence="2">Stay&amp;Tobe</strain>
        <tissue evidence="2">Testes</tissue>
    </source>
</reference>
<dbReference type="Proteomes" id="UP001233999">
    <property type="component" value="Unassembled WGS sequence"/>
</dbReference>
<reference evidence="2" key="1">
    <citation type="journal article" date="2023" name="IScience">
        <title>Live-bearing cockroach genome reveals convergent evolutionary mechanisms linked to viviparity in insects and beyond.</title>
        <authorList>
            <person name="Fouks B."/>
            <person name="Harrison M.C."/>
            <person name="Mikhailova A.A."/>
            <person name="Marchal E."/>
            <person name="English S."/>
            <person name="Carruthers M."/>
            <person name="Jennings E.C."/>
            <person name="Chiamaka E.L."/>
            <person name="Frigard R.A."/>
            <person name="Pippel M."/>
            <person name="Attardo G.M."/>
            <person name="Benoit J.B."/>
            <person name="Bornberg-Bauer E."/>
            <person name="Tobe S.S."/>
        </authorList>
    </citation>
    <scope>NUCLEOTIDE SEQUENCE</scope>
    <source>
        <strain evidence="2">Stay&amp;Tobe</strain>
    </source>
</reference>
<feature type="transmembrane region" description="Helical" evidence="1">
    <location>
        <begin position="121"/>
        <end position="142"/>
    </location>
</feature>
<protein>
    <submittedName>
        <fullName evidence="2">Uncharacterized protein</fullName>
    </submittedName>
</protein>
<comment type="caution">
    <text evidence="2">The sequence shown here is derived from an EMBL/GenBank/DDBJ whole genome shotgun (WGS) entry which is preliminary data.</text>
</comment>
<organism evidence="2 3">
    <name type="scientific">Diploptera punctata</name>
    <name type="common">Pacific beetle cockroach</name>
    <dbReference type="NCBI Taxonomy" id="6984"/>
    <lineage>
        <taxon>Eukaryota</taxon>
        <taxon>Metazoa</taxon>
        <taxon>Ecdysozoa</taxon>
        <taxon>Arthropoda</taxon>
        <taxon>Hexapoda</taxon>
        <taxon>Insecta</taxon>
        <taxon>Pterygota</taxon>
        <taxon>Neoptera</taxon>
        <taxon>Polyneoptera</taxon>
        <taxon>Dictyoptera</taxon>
        <taxon>Blattodea</taxon>
        <taxon>Blaberoidea</taxon>
        <taxon>Blaberidae</taxon>
        <taxon>Diplopterinae</taxon>
        <taxon>Diploptera</taxon>
    </lineage>
</organism>
<name>A0AAD7ZJ91_DIPPU</name>
<keyword evidence="1" id="KW-1133">Transmembrane helix</keyword>
<feature type="non-terminal residue" evidence="2">
    <location>
        <position position="157"/>
    </location>
</feature>
<keyword evidence="3" id="KW-1185">Reference proteome</keyword>
<feature type="transmembrane region" description="Helical" evidence="1">
    <location>
        <begin position="6"/>
        <end position="26"/>
    </location>
</feature>
<sequence>AHSFMLMLIATKFCMKFKTFCFRLLLKLKLEKCVFQMMISIWIFIGIVPASKKKNIELMFSCEILKHNTVIVPLLWQLLNEIQSMKTLLALILFEYTVVGVLLLIHQSLGPESKRMHATGMRLFTLHQSFSFVVARLCLYLGQPLKNGVNRISKVTM</sequence>
<dbReference type="AlphaFoldDB" id="A0AAD7ZJ91"/>